<feature type="transmembrane region" description="Helical" evidence="1">
    <location>
        <begin position="84"/>
        <end position="103"/>
    </location>
</feature>
<dbReference type="eggNOG" id="COG1811">
    <property type="taxonomic scope" value="Bacteria"/>
</dbReference>
<dbReference type="Pfam" id="PF04474">
    <property type="entry name" value="DUF554"/>
    <property type="match status" value="1"/>
</dbReference>
<feature type="transmembrane region" description="Helical" evidence="1">
    <location>
        <begin position="59"/>
        <end position="77"/>
    </location>
</feature>
<feature type="transmembrane region" description="Helical" evidence="1">
    <location>
        <begin position="161"/>
        <end position="180"/>
    </location>
</feature>
<accession>C9LD85</accession>
<reference evidence="2" key="1">
    <citation type="submission" date="2009-09" db="EMBL/GenBank/DDBJ databases">
        <authorList>
            <person name="Weinstock G."/>
            <person name="Sodergren E."/>
            <person name="Clifton S."/>
            <person name="Fulton L."/>
            <person name="Fulton B."/>
            <person name="Courtney L."/>
            <person name="Fronick C."/>
            <person name="Harrison M."/>
            <person name="Strong C."/>
            <person name="Farmer C."/>
            <person name="Delahaunty K."/>
            <person name="Markovic C."/>
            <person name="Hall O."/>
            <person name="Minx P."/>
            <person name="Tomlinson C."/>
            <person name="Mitreva M."/>
            <person name="Nelson J."/>
            <person name="Hou S."/>
            <person name="Wollam A."/>
            <person name="Pepin K.H."/>
            <person name="Johnson M."/>
            <person name="Bhonagiri V."/>
            <person name="Nash W.E."/>
            <person name="Warren W."/>
            <person name="Chinwalla A."/>
            <person name="Mardis E.R."/>
            <person name="Wilson R.K."/>
        </authorList>
    </citation>
    <scope>NUCLEOTIDE SEQUENCE [LARGE SCALE GENOMIC DNA]</scope>
    <source>
        <strain evidence="2">ATCC 51259</strain>
    </source>
</reference>
<sequence>MREHKFYFLFSLLFGGVIVILQQKSNTMFAIFINIAAIIGGSIIGGLTKRKVNEQYLNALSTGMGIAVLVLGIYLAIQDMQKSTTPVLFIMCLAFGGVIGSFLKLDARMEHYSKKVGKATPKNMGSANLSDGITTAVLLCCVGTLAMVGPIRSAIYGDDTYLMTAATLNFVTCIVLSSSYGVGISLTSVPVFIWMSSFFLIGKFSAGLVTGANSEITAKIMTETNIVGGVLIAAAGLGILHIKDCKTVNLLPALFLPLIYFLIVNLFT</sequence>
<dbReference type="Proteomes" id="UP000003460">
    <property type="component" value="Unassembled WGS sequence"/>
</dbReference>
<keyword evidence="1" id="KW-0472">Membrane</keyword>
<feature type="transmembrane region" description="Helical" evidence="1">
    <location>
        <begin position="192"/>
        <end position="212"/>
    </location>
</feature>
<gene>
    <name evidence="2" type="ORF">GCWU000325_00154</name>
</gene>
<proteinExistence type="predicted"/>
<feature type="transmembrane region" description="Helical" evidence="1">
    <location>
        <begin position="132"/>
        <end position="149"/>
    </location>
</feature>
<protein>
    <recommendedName>
        <fullName evidence="4">DUF554 domain-containing protein</fullName>
    </recommendedName>
</protein>
<dbReference type="PANTHER" id="PTHR36111:SF2">
    <property type="entry name" value="INNER MEMBRANE PROTEIN"/>
    <property type="match status" value="1"/>
</dbReference>
<dbReference type="InterPro" id="IPR007563">
    <property type="entry name" value="DUF554"/>
</dbReference>
<evidence type="ECO:0008006" key="4">
    <source>
        <dbReference type="Google" id="ProtNLM"/>
    </source>
</evidence>
<dbReference type="HOGENOM" id="CLU_091659_0_1_10"/>
<keyword evidence="1" id="KW-1133">Transmembrane helix</keyword>
<dbReference type="EMBL" id="ACIJ02000002">
    <property type="protein sequence ID" value="EEX72989.1"/>
    <property type="molecule type" value="Genomic_DNA"/>
</dbReference>
<name>C9LD85_9BACT</name>
<organism evidence="2 3">
    <name type="scientific">Alloprevotella tannerae ATCC 51259</name>
    <dbReference type="NCBI Taxonomy" id="626522"/>
    <lineage>
        <taxon>Bacteria</taxon>
        <taxon>Pseudomonadati</taxon>
        <taxon>Bacteroidota</taxon>
        <taxon>Bacteroidia</taxon>
        <taxon>Bacteroidales</taxon>
        <taxon>Prevotellaceae</taxon>
        <taxon>Alloprevotella</taxon>
    </lineage>
</organism>
<dbReference type="AlphaFoldDB" id="C9LD85"/>
<evidence type="ECO:0000313" key="2">
    <source>
        <dbReference type="EMBL" id="EEX72989.1"/>
    </source>
</evidence>
<feature type="transmembrane region" description="Helical" evidence="1">
    <location>
        <begin position="224"/>
        <end position="242"/>
    </location>
</feature>
<comment type="caution">
    <text evidence="2">The sequence shown here is derived from an EMBL/GenBank/DDBJ whole genome shotgun (WGS) entry which is preliminary data.</text>
</comment>
<keyword evidence="3" id="KW-1185">Reference proteome</keyword>
<feature type="transmembrane region" description="Helical" evidence="1">
    <location>
        <begin position="248"/>
        <end position="267"/>
    </location>
</feature>
<evidence type="ECO:0000256" key="1">
    <source>
        <dbReference type="SAM" id="Phobius"/>
    </source>
</evidence>
<keyword evidence="1" id="KW-0812">Transmembrane</keyword>
<dbReference type="PANTHER" id="PTHR36111">
    <property type="entry name" value="INNER MEMBRANE PROTEIN-RELATED"/>
    <property type="match status" value="1"/>
</dbReference>
<feature type="transmembrane region" description="Helical" evidence="1">
    <location>
        <begin position="29"/>
        <end position="47"/>
    </location>
</feature>
<feature type="transmembrane region" description="Helical" evidence="1">
    <location>
        <begin position="6"/>
        <end position="22"/>
    </location>
</feature>
<evidence type="ECO:0000313" key="3">
    <source>
        <dbReference type="Proteomes" id="UP000003460"/>
    </source>
</evidence>